<keyword evidence="4" id="KW-1185">Reference proteome</keyword>
<reference evidence="3 4" key="1">
    <citation type="submission" date="2024-03" db="EMBL/GenBank/DDBJ databases">
        <title>Human intestinal bacterial collection.</title>
        <authorList>
            <person name="Pauvert C."/>
            <person name="Hitch T.C.A."/>
            <person name="Clavel T."/>
        </authorList>
    </citation>
    <scope>NUCLEOTIDE SEQUENCE [LARGE SCALE GENOMIC DNA]</scope>
    <source>
        <strain evidence="3 4">CLA-AA-H78B</strain>
    </source>
</reference>
<dbReference type="PANTHER" id="PTHR37300">
    <property type="entry name" value="UPF0291 PROTEIN CBO2609/CLC_2481"/>
    <property type="match status" value="1"/>
</dbReference>
<name>A0ABV1I0Q1_9FIRM</name>
<dbReference type="RefSeq" id="WP_117496398.1">
    <property type="nucleotide sequence ID" value="NZ_JBBMFC010000011.1"/>
</dbReference>
<gene>
    <name evidence="3" type="ORF">WMO62_07875</name>
</gene>
<keyword evidence="1 2" id="KW-0963">Cytoplasm</keyword>
<comment type="similarity">
    <text evidence="2">Belongs to the UPF0291 family.</text>
</comment>
<evidence type="ECO:0000256" key="1">
    <source>
        <dbReference type="ARBA" id="ARBA00022490"/>
    </source>
</evidence>
<dbReference type="HAMAP" id="MF_01103">
    <property type="entry name" value="UPF0291"/>
    <property type="match status" value="1"/>
</dbReference>
<dbReference type="SUPFAM" id="SSF158221">
    <property type="entry name" value="YnzC-like"/>
    <property type="match status" value="1"/>
</dbReference>
<dbReference type="Pfam" id="PF05979">
    <property type="entry name" value="DUF896"/>
    <property type="match status" value="1"/>
</dbReference>
<evidence type="ECO:0000256" key="2">
    <source>
        <dbReference type="HAMAP-Rule" id="MF_01103"/>
    </source>
</evidence>
<accession>A0ABV1I0Q1</accession>
<protein>
    <recommendedName>
        <fullName evidence="2">UPF0291 protein WMO62_07875</fullName>
    </recommendedName>
</protein>
<dbReference type="Gene3D" id="1.10.287.540">
    <property type="entry name" value="Helix hairpin bin"/>
    <property type="match status" value="1"/>
</dbReference>
<sequence>MDDKKIARINELAHKSKAEGLTAEEKKEQQLLRQEFLAAIRENVRSQLDNIDILEHDGKIVNLGEKYDKNGKKGN</sequence>
<evidence type="ECO:0000313" key="4">
    <source>
        <dbReference type="Proteomes" id="UP001470288"/>
    </source>
</evidence>
<dbReference type="PANTHER" id="PTHR37300:SF1">
    <property type="entry name" value="UPF0291 PROTEIN YNZC"/>
    <property type="match status" value="1"/>
</dbReference>
<comment type="caution">
    <text evidence="3">The sequence shown here is derived from an EMBL/GenBank/DDBJ whole genome shotgun (WGS) entry which is preliminary data.</text>
</comment>
<evidence type="ECO:0000313" key="3">
    <source>
        <dbReference type="EMBL" id="MEQ2578757.1"/>
    </source>
</evidence>
<dbReference type="EMBL" id="JBBMFC010000011">
    <property type="protein sequence ID" value="MEQ2578757.1"/>
    <property type="molecule type" value="Genomic_DNA"/>
</dbReference>
<comment type="subcellular location">
    <subcellularLocation>
        <location evidence="2">Cytoplasm</location>
    </subcellularLocation>
</comment>
<dbReference type="InterPro" id="IPR009242">
    <property type="entry name" value="DUF896"/>
</dbReference>
<organism evidence="3 4">
    <name type="scientific">Hominiventricola aquisgranensis</name>
    <dbReference type="NCBI Taxonomy" id="3133164"/>
    <lineage>
        <taxon>Bacteria</taxon>
        <taxon>Bacillati</taxon>
        <taxon>Bacillota</taxon>
        <taxon>Clostridia</taxon>
        <taxon>Lachnospirales</taxon>
        <taxon>Lachnospiraceae</taxon>
        <taxon>Hominiventricola</taxon>
    </lineage>
</organism>
<proteinExistence type="inferred from homology"/>
<dbReference type="Proteomes" id="UP001470288">
    <property type="component" value="Unassembled WGS sequence"/>
</dbReference>